<protein>
    <submittedName>
        <fullName evidence="1">Uncharacterized protein</fullName>
    </submittedName>
</protein>
<name>X0TZT1_9ZZZZ</name>
<dbReference type="EMBL" id="BARS01004661">
    <property type="protein sequence ID" value="GAF81675.1"/>
    <property type="molecule type" value="Genomic_DNA"/>
</dbReference>
<organism evidence="1">
    <name type="scientific">marine sediment metagenome</name>
    <dbReference type="NCBI Taxonomy" id="412755"/>
    <lineage>
        <taxon>unclassified sequences</taxon>
        <taxon>metagenomes</taxon>
        <taxon>ecological metagenomes</taxon>
    </lineage>
</organism>
<feature type="non-terminal residue" evidence="1">
    <location>
        <position position="63"/>
    </location>
</feature>
<proteinExistence type="predicted"/>
<evidence type="ECO:0000313" key="1">
    <source>
        <dbReference type="EMBL" id="GAF81675.1"/>
    </source>
</evidence>
<gene>
    <name evidence="1" type="ORF">S01H1_09121</name>
</gene>
<sequence>MSSLPARDHTSGPGESAAVHFVQLDLSSIGDETGVSDNDPAVVNAVEGLSVAGSDAPATRQEK</sequence>
<comment type="caution">
    <text evidence="1">The sequence shown here is derived from an EMBL/GenBank/DDBJ whole genome shotgun (WGS) entry which is preliminary data.</text>
</comment>
<accession>X0TZT1</accession>
<dbReference type="AlphaFoldDB" id="X0TZT1"/>
<reference evidence="1" key="1">
    <citation type="journal article" date="2014" name="Front. Microbiol.">
        <title>High frequency of phylogenetically diverse reductive dehalogenase-homologous genes in deep subseafloor sedimentary metagenomes.</title>
        <authorList>
            <person name="Kawai M."/>
            <person name="Futagami T."/>
            <person name="Toyoda A."/>
            <person name="Takaki Y."/>
            <person name="Nishi S."/>
            <person name="Hori S."/>
            <person name="Arai W."/>
            <person name="Tsubouchi T."/>
            <person name="Morono Y."/>
            <person name="Uchiyama I."/>
            <person name="Ito T."/>
            <person name="Fujiyama A."/>
            <person name="Inagaki F."/>
            <person name="Takami H."/>
        </authorList>
    </citation>
    <scope>NUCLEOTIDE SEQUENCE</scope>
    <source>
        <strain evidence="1">Expedition CK06-06</strain>
    </source>
</reference>